<keyword evidence="2" id="KW-0119">Carbohydrate metabolism</keyword>
<gene>
    <name evidence="6" type="ORF">FSB75_10560</name>
</gene>
<dbReference type="InterPro" id="IPR001000">
    <property type="entry name" value="GH10_dom"/>
</dbReference>
<dbReference type="EMBL" id="CP042433">
    <property type="protein sequence ID" value="QEC56315.1"/>
    <property type="molecule type" value="Genomic_DNA"/>
</dbReference>
<dbReference type="RefSeq" id="WP_146786782.1">
    <property type="nucleotide sequence ID" value="NZ_BAABIO010000001.1"/>
</dbReference>
<feature type="signal peptide" evidence="4">
    <location>
        <begin position="1"/>
        <end position="20"/>
    </location>
</feature>
<sequence length="447" mass="51085">MKKYIQFIGVAFLLFGSASAQKNSSWSDPALQKQIETNIEKYRKGDAVITVVDKKGKPVANATIVVQQQTSEFKFGCNLFVLHQLATPELNRKYEAAFTKLFNFATIPFYWAELEPKQDSLRFKEGSVPLWRRIPPDEAVKWCKEHNLMIKGHPMLYIKSKFMPTWVSKTDPATLKVLAKKRMTELANRYGKDVAVWDVVNEEVARLKYPNVWHQAPKDYLAWAFKVADSLFPKTTTLMINDETKTVHDSTEQYVDLVKGLLKQNVRVDGIGIQFHMLLVKKFLNGEAFTPAIMHNAYTELGKLGKPLWITEITVPSNEENGWQNQAAIVSNIYKLWFSEPQMKGITWWNFGDGTAFGTENNFKGGLLDSAMNPKPAYKVLDQLINHDWKTNLTLTTDAKGKINFRGFYGTYSIEVKKGSKSKKQIPFELKSKNRQSRAMLALTESF</sequence>
<evidence type="ECO:0000313" key="6">
    <source>
        <dbReference type="EMBL" id="QEC56315.1"/>
    </source>
</evidence>
<evidence type="ECO:0000313" key="7">
    <source>
        <dbReference type="Proteomes" id="UP000321204"/>
    </source>
</evidence>
<protein>
    <submittedName>
        <fullName evidence="6">Glycoside hydrolase family 10</fullName>
    </submittedName>
</protein>
<name>A0A5B8UJX4_9BACT</name>
<dbReference type="SUPFAM" id="SSF51445">
    <property type="entry name" value="(Trans)glycosidases"/>
    <property type="match status" value="1"/>
</dbReference>
<feature type="domain" description="GH10" evidence="5">
    <location>
        <begin position="84"/>
        <end position="384"/>
    </location>
</feature>
<keyword evidence="4" id="KW-0732">Signal</keyword>
<evidence type="ECO:0000256" key="4">
    <source>
        <dbReference type="SAM" id="SignalP"/>
    </source>
</evidence>
<evidence type="ECO:0000256" key="3">
    <source>
        <dbReference type="ARBA" id="ARBA00023326"/>
    </source>
</evidence>
<dbReference type="SMART" id="SM00633">
    <property type="entry name" value="Glyco_10"/>
    <property type="match status" value="1"/>
</dbReference>
<dbReference type="KEGG" id="fgg:FSB75_10560"/>
<dbReference type="InterPro" id="IPR017853">
    <property type="entry name" value="GH"/>
</dbReference>
<dbReference type="InterPro" id="IPR044846">
    <property type="entry name" value="GH10"/>
</dbReference>
<accession>A0A5B8UJX4</accession>
<dbReference type="Pfam" id="PF00331">
    <property type="entry name" value="Glyco_hydro_10"/>
    <property type="match status" value="1"/>
</dbReference>
<dbReference type="Proteomes" id="UP000321204">
    <property type="component" value="Chromosome"/>
</dbReference>
<dbReference type="GO" id="GO:0004553">
    <property type="term" value="F:hydrolase activity, hydrolyzing O-glycosyl compounds"/>
    <property type="evidence" value="ECO:0007669"/>
    <property type="project" value="InterPro"/>
</dbReference>
<keyword evidence="7" id="KW-1185">Reference proteome</keyword>
<reference evidence="6 7" key="1">
    <citation type="journal article" date="2015" name="Int. J. Syst. Evol. Microbiol.">
        <title>Flavisolibacter ginsenosidimutans sp. nov., with ginsenoside-converting activity isolated from soil used for cultivating ginseng.</title>
        <authorList>
            <person name="Zhao Y."/>
            <person name="Liu Q."/>
            <person name="Kang M.S."/>
            <person name="Jin F."/>
            <person name="Yu H."/>
            <person name="Im W.T."/>
        </authorList>
    </citation>
    <scope>NUCLEOTIDE SEQUENCE [LARGE SCALE GENOMIC DNA]</scope>
    <source>
        <strain evidence="6 7">Gsoil 636</strain>
    </source>
</reference>
<evidence type="ECO:0000256" key="1">
    <source>
        <dbReference type="ARBA" id="ARBA00022801"/>
    </source>
</evidence>
<evidence type="ECO:0000259" key="5">
    <source>
        <dbReference type="PROSITE" id="PS51760"/>
    </source>
</evidence>
<evidence type="ECO:0000256" key="2">
    <source>
        <dbReference type="ARBA" id="ARBA00023277"/>
    </source>
</evidence>
<dbReference type="OrthoDB" id="9809277at2"/>
<dbReference type="Gene3D" id="3.20.20.80">
    <property type="entry name" value="Glycosidases"/>
    <property type="match status" value="1"/>
</dbReference>
<dbReference type="AlphaFoldDB" id="A0A5B8UJX4"/>
<dbReference type="PROSITE" id="PS51760">
    <property type="entry name" value="GH10_2"/>
    <property type="match status" value="1"/>
</dbReference>
<dbReference type="PANTHER" id="PTHR31490">
    <property type="entry name" value="GLYCOSYL HYDROLASE"/>
    <property type="match status" value="1"/>
</dbReference>
<dbReference type="PANTHER" id="PTHR31490:SF1">
    <property type="entry name" value="ENDO-1,4-BETA-XYLANASE 1"/>
    <property type="match status" value="1"/>
</dbReference>
<dbReference type="GO" id="GO:0000272">
    <property type="term" value="P:polysaccharide catabolic process"/>
    <property type="evidence" value="ECO:0007669"/>
    <property type="project" value="UniProtKB-KW"/>
</dbReference>
<keyword evidence="1 6" id="KW-0378">Hydrolase</keyword>
<feature type="chain" id="PRO_5022993952" evidence="4">
    <location>
        <begin position="21"/>
        <end position="447"/>
    </location>
</feature>
<proteinExistence type="predicted"/>
<organism evidence="6 7">
    <name type="scientific">Flavisolibacter ginsenosidimutans</name>
    <dbReference type="NCBI Taxonomy" id="661481"/>
    <lineage>
        <taxon>Bacteria</taxon>
        <taxon>Pseudomonadati</taxon>
        <taxon>Bacteroidota</taxon>
        <taxon>Chitinophagia</taxon>
        <taxon>Chitinophagales</taxon>
        <taxon>Chitinophagaceae</taxon>
        <taxon>Flavisolibacter</taxon>
    </lineage>
</organism>
<keyword evidence="3" id="KW-0624">Polysaccharide degradation</keyword>